<dbReference type="EMBL" id="CP003221">
    <property type="protein sequence ID" value="EGJ50469.1"/>
    <property type="molecule type" value="Genomic_DNA"/>
</dbReference>
<name>F3Z417_DESAF</name>
<keyword evidence="8 9" id="KW-0472">Membrane</keyword>
<feature type="transmembrane region" description="Helical" evidence="9">
    <location>
        <begin position="149"/>
        <end position="167"/>
    </location>
</feature>
<dbReference type="eggNOG" id="COG1270">
    <property type="taxonomic scope" value="Bacteria"/>
</dbReference>
<dbReference type="GO" id="GO:0015420">
    <property type="term" value="F:ABC-type vitamin B12 transporter activity"/>
    <property type="evidence" value="ECO:0007669"/>
    <property type="project" value="UniProtKB-UniRule"/>
</dbReference>
<reference evidence="10 11" key="1">
    <citation type="journal article" date="2011" name="J. Bacteriol.">
        <title>Genome sequence of the mercury-methylating and pleomorphic Desulfovibrio africanus Strain Walvis Bay.</title>
        <authorList>
            <person name="Brown S.D."/>
            <person name="Wall J.D."/>
            <person name="Kucken A.M."/>
            <person name="Gilmour C.C."/>
            <person name="Podar M."/>
            <person name="Brandt C.C."/>
            <person name="Teshima H."/>
            <person name="Detter J.C."/>
            <person name="Han C.S."/>
            <person name="Land M.L."/>
            <person name="Lucas S."/>
            <person name="Han J."/>
            <person name="Pennacchio L."/>
            <person name="Nolan M."/>
            <person name="Pitluck S."/>
            <person name="Woyke T."/>
            <person name="Goodwin L."/>
            <person name="Palumbo A.V."/>
            <person name="Elias D.A."/>
        </authorList>
    </citation>
    <scope>NUCLEOTIDE SEQUENCE [LARGE SCALE GENOMIC DNA]</scope>
    <source>
        <strain evidence="10 11">Walvis Bay</strain>
    </source>
</reference>
<evidence type="ECO:0000256" key="5">
    <source>
        <dbReference type="ARBA" id="ARBA00022573"/>
    </source>
</evidence>
<keyword evidence="11" id="KW-1185">Reference proteome</keyword>
<keyword evidence="6 9" id="KW-0812">Transmembrane</keyword>
<dbReference type="Proteomes" id="UP000007844">
    <property type="component" value="Chromosome"/>
</dbReference>
<dbReference type="AlphaFoldDB" id="F3Z417"/>
<comment type="similarity">
    <text evidence="3 9">Belongs to the CobD/CbiB family.</text>
</comment>
<evidence type="ECO:0000313" key="11">
    <source>
        <dbReference type="Proteomes" id="UP000007844"/>
    </source>
</evidence>
<keyword evidence="5 9" id="KW-0169">Cobalamin biosynthesis</keyword>
<dbReference type="HOGENOM" id="CLU_054212_0_0_7"/>
<dbReference type="InterPro" id="IPR004485">
    <property type="entry name" value="Cobalamin_biosynth_CobD/CbiB"/>
</dbReference>
<proteinExistence type="inferred from homology"/>
<dbReference type="RefSeq" id="WP_014260210.1">
    <property type="nucleotide sequence ID" value="NC_016629.1"/>
</dbReference>
<feature type="transmembrane region" description="Helical" evidence="9">
    <location>
        <begin position="50"/>
        <end position="70"/>
    </location>
</feature>
<dbReference type="GO" id="GO:0005886">
    <property type="term" value="C:plasma membrane"/>
    <property type="evidence" value="ECO:0007669"/>
    <property type="project" value="UniProtKB-SubCell"/>
</dbReference>
<evidence type="ECO:0000256" key="3">
    <source>
        <dbReference type="ARBA" id="ARBA00006263"/>
    </source>
</evidence>
<comment type="subcellular location">
    <subcellularLocation>
        <location evidence="1 9">Cell membrane</location>
        <topology evidence="1 9">Multi-pass membrane protein</topology>
    </subcellularLocation>
</comment>
<dbReference type="HAMAP" id="MF_00024">
    <property type="entry name" value="CobD_CbiB"/>
    <property type="match status" value="1"/>
</dbReference>
<comment type="pathway">
    <text evidence="2 9">Cofactor biosynthesis; adenosylcobalamin biosynthesis.</text>
</comment>
<sequence>MDFAIALLAVLLDLALGDPRRLYHPVRALGALMDREEAIVRSAGGLSLKWWGILFVLFNALGAWLVVRLLTSIPVLGWLIALYLAYTGLALGQLWRDGRRVARLIDAGDLSNARLALAHLVTRDTSAMDEQALRRSLAETMSENMNDGFVAPFFYLVIGGPALLWLYKTVSTMDSMWGYKTERYREFGWAAARTDDVLAFLPARMTAFFMLGAGWFMSLDVHRAFDNMRTDALKTESPNAGWPMSAAAWLLGAWVGGPAVYFGRLKDKPVLGPTEGAWNSIKTKRLLRMILATGFVSTAALAAYFAMLFAAA</sequence>
<dbReference type="PANTHER" id="PTHR34308">
    <property type="entry name" value="COBALAMIN BIOSYNTHESIS PROTEIN CBIB"/>
    <property type="match status" value="1"/>
</dbReference>
<comment type="function">
    <text evidence="9">Converts cobyric acid to cobinamide by the addition of aminopropanol on the F carboxylic group.</text>
</comment>
<evidence type="ECO:0000256" key="2">
    <source>
        <dbReference type="ARBA" id="ARBA00004953"/>
    </source>
</evidence>
<dbReference type="STRING" id="690850.Desaf_2140"/>
<dbReference type="GO" id="GO:0048472">
    <property type="term" value="F:threonine-phosphate decarboxylase activity"/>
    <property type="evidence" value="ECO:0007669"/>
    <property type="project" value="InterPro"/>
</dbReference>
<evidence type="ECO:0000256" key="1">
    <source>
        <dbReference type="ARBA" id="ARBA00004651"/>
    </source>
</evidence>
<dbReference type="PANTHER" id="PTHR34308:SF1">
    <property type="entry name" value="COBALAMIN BIOSYNTHESIS PROTEIN CBIB"/>
    <property type="match status" value="1"/>
</dbReference>
<dbReference type="NCBIfam" id="TIGR00380">
    <property type="entry name" value="cobal_cbiB"/>
    <property type="match status" value="1"/>
</dbReference>
<dbReference type="Pfam" id="PF03186">
    <property type="entry name" value="CobD_Cbib"/>
    <property type="match status" value="1"/>
</dbReference>
<evidence type="ECO:0000313" key="10">
    <source>
        <dbReference type="EMBL" id="EGJ50469.1"/>
    </source>
</evidence>
<feature type="transmembrane region" description="Helical" evidence="9">
    <location>
        <begin position="197"/>
        <end position="218"/>
    </location>
</feature>
<dbReference type="GO" id="GO:0009236">
    <property type="term" value="P:cobalamin biosynthetic process"/>
    <property type="evidence" value="ECO:0007669"/>
    <property type="project" value="UniProtKB-UniRule"/>
</dbReference>
<accession>F3Z417</accession>
<feature type="transmembrane region" description="Helical" evidence="9">
    <location>
        <begin position="75"/>
        <end position="95"/>
    </location>
</feature>
<feature type="transmembrane region" description="Helical" evidence="9">
    <location>
        <begin position="246"/>
        <end position="265"/>
    </location>
</feature>
<dbReference type="UniPathway" id="UPA00148"/>
<feature type="transmembrane region" description="Helical" evidence="9">
    <location>
        <begin position="286"/>
        <end position="311"/>
    </location>
</feature>
<protein>
    <recommendedName>
        <fullName evidence="9">Cobalamin biosynthesis protein CobD</fullName>
    </recommendedName>
</protein>
<keyword evidence="7 9" id="KW-1133">Transmembrane helix</keyword>
<evidence type="ECO:0000256" key="4">
    <source>
        <dbReference type="ARBA" id="ARBA00022475"/>
    </source>
</evidence>
<organism evidence="10 11">
    <name type="scientific">Desulfocurvibacter africanus subsp. africanus str. Walvis Bay</name>
    <dbReference type="NCBI Taxonomy" id="690850"/>
    <lineage>
        <taxon>Bacteria</taxon>
        <taxon>Pseudomonadati</taxon>
        <taxon>Thermodesulfobacteriota</taxon>
        <taxon>Desulfovibrionia</taxon>
        <taxon>Desulfovibrionales</taxon>
        <taxon>Desulfovibrionaceae</taxon>
        <taxon>Desulfocurvibacter</taxon>
    </lineage>
</organism>
<gene>
    <name evidence="9" type="primary">cobD</name>
    <name evidence="10" type="ORF">Desaf_2140</name>
</gene>
<evidence type="ECO:0000256" key="6">
    <source>
        <dbReference type="ARBA" id="ARBA00022692"/>
    </source>
</evidence>
<dbReference type="KEGG" id="daf:Desaf_2140"/>
<evidence type="ECO:0000256" key="8">
    <source>
        <dbReference type="ARBA" id="ARBA00023136"/>
    </source>
</evidence>
<evidence type="ECO:0000256" key="9">
    <source>
        <dbReference type="HAMAP-Rule" id="MF_00024"/>
    </source>
</evidence>
<keyword evidence="4 9" id="KW-1003">Cell membrane</keyword>
<evidence type="ECO:0000256" key="7">
    <source>
        <dbReference type="ARBA" id="ARBA00022989"/>
    </source>
</evidence>